<dbReference type="EMBL" id="KN847046">
    <property type="protein sequence ID" value="KIW23820.1"/>
    <property type="molecule type" value="Genomic_DNA"/>
</dbReference>
<evidence type="ECO:0000313" key="1">
    <source>
        <dbReference type="EMBL" id="KIW23820.1"/>
    </source>
</evidence>
<evidence type="ECO:0000313" key="2">
    <source>
        <dbReference type="Proteomes" id="UP000054466"/>
    </source>
</evidence>
<dbReference type="VEuPathDB" id="FungiDB:PV07_11990"/>
<keyword evidence="2" id="KW-1185">Reference proteome</keyword>
<organism evidence="1 2">
    <name type="scientific">Cladophialophora immunda</name>
    <dbReference type="NCBI Taxonomy" id="569365"/>
    <lineage>
        <taxon>Eukaryota</taxon>
        <taxon>Fungi</taxon>
        <taxon>Dikarya</taxon>
        <taxon>Ascomycota</taxon>
        <taxon>Pezizomycotina</taxon>
        <taxon>Eurotiomycetes</taxon>
        <taxon>Chaetothyriomycetidae</taxon>
        <taxon>Chaetothyriales</taxon>
        <taxon>Herpotrichiellaceae</taxon>
        <taxon>Cladophialophora</taxon>
    </lineage>
</organism>
<dbReference type="Proteomes" id="UP000054466">
    <property type="component" value="Unassembled WGS sequence"/>
</dbReference>
<protein>
    <submittedName>
        <fullName evidence="1">Uncharacterized protein</fullName>
    </submittedName>
</protein>
<dbReference type="HOGENOM" id="CLU_1805980_0_0_1"/>
<proteinExistence type="predicted"/>
<name>A0A0D2BZT0_9EURO</name>
<dbReference type="AlphaFoldDB" id="A0A0D2BZT0"/>
<reference evidence="1 2" key="1">
    <citation type="submission" date="2015-01" db="EMBL/GenBank/DDBJ databases">
        <title>The Genome Sequence of Cladophialophora immunda CBS83496.</title>
        <authorList>
            <consortium name="The Broad Institute Genomics Platform"/>
            <person name="Cuomo C."/>
            <person name="de Hoog S."/>
            <person name="Gorbushina A."/>
            <person name="Stielow B."/>
            <person name="Teixiera M."/>
            <person name="Abouelleil A."/>
            <person name="Chapman S.B."/>
            <person name="Priest M."/>
            <person name="Young S.K."/>
            <person name="Wortman J."/>
            <person name="Nusbaum C."/>
            <person name="Birren B."/>
        </authorList>
    </citation>
    <scope>NUCLEOTIDE SEQUENCE [LARGE SCALE GENOMIC DNA]</scope>
    <source>
        <strain evidence="1 2">CBS 83496</strain>
    </source>
</reference>
<accession>A0A0D2BZT0</accession>
<gene>
    <name evidence="1" type="ORF">PV07_11990</name>
</gene>
<sequence length="143" mass="16102">MHNVVSDFRIAQRTAQRLPCLALRRRASFRKEPHPQYARRHLTSLSPLQSWAIMVSSTIATTVTYRLHDASSLWCQHIPCLSPTPQPVRGLLVLVVHSQRNRVGAGKRLAIAVVGLGQGDAFALCNLSPRLRQSIRNVQTYRE</sequence>
<dbReference type="RefSeq" id="XP_016244036.1">
    <property type="nucleotide sequence ID" value="XM_016399474.1"/>
</dbReference>
<dbReference type="GeneID" id="27351184"/>